<dbReference type="GO" id="GO:0005737">
    <property type="term" value="C:cytoplasm"/>
    <property type="evidence" value="ECO:0007669"/>
    <property type="project" value="UniProtKB-SubCell"/>
</dbReference>
<dbReference type="AlphaFoldDB" id="A0A2T0RA21"/>
<evidence type="ECO:0000256" key="3">
    <source>
        <dbReference type="SAM" id="MobiDB-lite"/>
    </source>
</evidence>
<dbReference type="InterPro" id="IPR010119">
    <property type="entry name" value="Gluconeogen_factor"/>
</dbReference>
<dbReference type="NCBIfam" id="TIGR01826">
    <property type="entry name" value="CofD_related"/>
    <property type="match status" value="1"/>
</dbReference>
<dbReference type="GO" id="GO:0043743">
    <property type="term" value="F:LPPG:FO 2-phospho-L-lactate transferase activity"/>
    <property type="evidence" value="ECO:0007669"/>
    <property type="project" value="InterPro"/>
</dbReference>
<protein>
    <recommendedName>
        <fullName evidence="2">Putative gluconeogenesis factor</fullName>
    </recommendedName>
</protein>
<dbReference type="Gene3D" id="3.40.50.10680">
    <property type="entry name" value="CofD-like domains"/>
    <property type="match status" value="1"/>
</dbReference>
<comment type="similarity">
    <text evidence="2">Belongs to the gluconeogenesis factor family.</text>
</comment>
<sequence length="363" mass="37003">MSPGQRAGTGTTGSTHPATTSFPTGLIPTVGPAQGPGALPLPTGGVGASSAPAVVALGGGHGLSASLSALRHLTDRLTAVVTVADDGGSSGRLRRELGGLPPGDLRMALSALCDDSEWGRTWRDVLQHRFSSEGSLHQHATGNLLIATLWELLGDEVAGLDWVGRLLGARGRVLPMAAVPLDIEADVLGLVPGAPDEVRAVRGQVAVASTAGRVAGVRLVPADPPVRPEVVEAIEQADWVVLGPGSWFTSVLPHLMVPGLARALTATSARTCVTLNLAVQPGETDGFSAEAHLEVLAAHAPDLVVDAVVADPVAVADVEALTRVTRSLGAQLLLRTVSVGDGSPRHDALRLAAAYRDVFASGG</sequence>
<dbReference type="PANTHER" id="PTHR30135:SF3">
    <property type="entry name" value="GLUCONEOGENESIS FACTOR-RELATED"/>
    <property type="match status" value="1"/>
</dbReference>
<dbReference type="GO" id="GO:0008360">
    <property type="term" value="P:regulation of cell shape"/>
    <property type="evidence" value="ECO:0007669"/>
    <property type="project" value="UniProtKB-UniRule"/>
</dbReference>
<gene>
    <name evidence="4" type="ORF">CLV37_101247</name>
</gene>
<comment type="function">
    <text evidence="2">Required for morphogenesis under gluconeogenic growth conditions.</text>
</comment>
<proteinExistence type="inferred from homology"/>
<evidence type="ECO:0000313" key="4">
    <source>
        <dbReference type="EMBL" id="PRY18003.1"/>
    </source>
</evidence>
<dbReference type="SUPFAM" id="SSF142338">
    <property type="entry name" value="CofD-like"/>
    <property type="match status" value="1"/>
</dbReference>
<evidence type="ECO:0000313" key="5">
    <source>
        <dbReference type="Proteomes" id="UP000238083"/>
    </source>
</evidence>
<name>A0A2T0RA21_9ACTN</name>
<organism evidence="4 5">
    <name type="scientific">Kineococcus rhizosphaerae</name>
    <dbReference type="NCBI Taxonomy" id="559628"/>
    <lineage>
        <taxon>Bacteria</taxon>
        <taxon>Bacillati</taxon>
        <taxon>Actinomycetota</taxon>
        <taxon>Actinomycetes</taxon>
        <taxon>Kineosporiales</taxon>
        <taxon>Kineosporiaceae</taxon>
        <taxon>Kineococcus</taxon>
    </lineage>
</organism>
<evidence type="ECO:0000256" key="1">
    <source>
        <dbReference type="ARBA" id="ARBA00022490"/>
    </source>
</evidence>
<dbReference type="EMBL" id="PVZF01000001">
    <property type="protein sequence ID" value="PRY18003.1"/>
    <property type="molecule type" value="Genomic_DNA"/>
</dbReference>
<dbReference type="Proteomes" id="UP000238083">
    <property type="component" value="Unassembled WGS sequence"/>
</dbReference>
<keyword evidence="5" id="KW-1185">Reference proteome</keyword>
<dbReference type="InterPro" id="IPR002882">
    <property type="entry name" value="CofD"/>
</dbReference>
<dbReference type="HAMAP" id="MF_00973">
    <property type="entry name" value="Gluconeogen_factor"/>
    <property type="match status" value="1"/>
</dbReference>
<feature type="compositionally biased region" description="Low complexity" evidence="3">
    <location>
        <begin position="30"/>
        <end position="44"/>
    </location>
</feature>
<dbReference type="CDD" id="cd07187">
    <property type="entry name" value="YvcK_like"/>
    <property type="match status" value="1"/>
</dbReference>
<dbReference type="PANTHER" id="PTHR30135">
    <property type="entry name" value="UNCHARACTERIZED PROTEIN YVCK-RELATED"/>
    <property type="match status" value="1"/>
</dbReference>
<dbReference type="Pfam" id="PF01933">
    <property type="entry name" value="CofD"/>
    <property type="match status" value="1"/>
</dbReference>
<feature type="compositionally biased region" description="Low complexity" evidence="3">
    <location>
        <begin position="8"/>
        <end position="21"/>
    </location>
</feature>
<comment type="subcellular location">
    <subcellularLocation>
        <location evidence="2">Cytoplasm</location>
    </subcellularLocation>
</comment>
<keyword evidence="1 2" id="KW-0963">Cytoplasm</keyword>
<accession>A0A2T0RA21</accession>
<dbReference type="InterPro" id="IPR038136">
    <property type="entry name" value="CofD-like_dom_sf"/>
</dbReference>
<evidence type="ECO:0000256" key="2">
    <source>
        <dbReference type="HAMAP-Rule" id="MF_00973"/>
    </source>
</evidence>
<feature type="region of interest" description="Disordered" evidence="3">
    <location>
        <begin position="1"/>
        <end position="44"/>
    </location>
</feature>
<comment type="caution">
    <text evidence="4">The sequence shown here is derived from an EMBL/GenBank/DDBJ whole genome shotgun (WGS) entry which is preliminary data.</text>
</comment>
<reference evidence="4 5" key="1">
    <citation type="submission" date="2018-03" db="EMBL/GenBank/DDBJ databases">
        <title>Genomic Encyclopedia of Archaeal and Bacterial Type Strains, Phase II (KMG-II): from individual species to whole genera.</title>
        <authorList>
            <person name="Goeker M."/>
        </authorList>
    </citation>
    <scope>NUCLEOTIDE SEQUENCE [LARGE SCALE GENOMIC DNA]</scope>
    <source>
        <strain evidence="4 5">DSM 19711</strain>
    </source>
</reference>